<dbReference type="PANTHER" id="PTHR33525:SF3">
    <property type="entry name" value="RIBONUCLEASE Y"/>
    <property type="match status" value="1"/>
</dbReference>
<accession>A0A0F7JTP6</accession>
<dbReference type="Pfam" id="PF02518">
    <property type="entry name" value="HATPase_c"/>
    <property type="match status" value="1"/>
</dbReference>
<dbReference type="CDD" id="cd00082">
    <property type="entry name" value="HisKA"/>
    <property type="match status" value="1"/>
</dbReference>
<proteinExistence type="predicted"/>
<name>A0A0F7JTP6_9GAMM</name>
<dbReference type="Pfam" id="PF01590">
    <property type="entry name" value="GAF"/>
    <property type="match status" value="1"/>
</dbReference>
<dbReference type="SUPFAM" id="SSF109604">
    <property type="entry name" value="HD-domain/PDEase-like"/>
    <property type="match status" value="1"/>
</dbReference>
<feature type="domain" description="Histidine kinase" evidence="4">
    <location>
        <begin position="491"/>
        <end position="705"/>
    </location>
</feature>
<dbReference type="InterPro" id="IPR003594">
    <property type="entry name" value="HATPase_dom"/>
</dbReference>
<reference evidence="6 7" key="1">
    <citation type="journal article" date="2015" name="Genome Announc.">
        <title>Complete Genome Sequence of Sedimenticola thiotaurini Strain SIP-G1, a Polyphosphate- and Polyhydroxyalkanoate-Accumulating Sulfur-Oxidizing Gammaproteobacterium Isolated from Salt Marsh Sediments.</title>
        <authorList>
            <person name="Flood B.E."/>
            <person name="Jones D.S."/>
            <person name="Bailey J.V."/>
        </authorList>
    </citation>
    <scope>NUCLEOTIDE SEQUENCE [LARGE SCALE GENOMIC DNA]</scope>
    <source>
        <strain evidence="6 7">SIP-G1</strain>
    </source>
</reference>
<dbReference type="InterPro" id="IPR004358">
    <property type="entry name" value="Sig_transdc_His_kin-like_C"/>
</dbReference>
<dbReference type="InterPro" id="IPR003018">
    <property type="entry name" value="GAF"/>
</dbReference>
<evidence type="ECO:0000313" key="6">
    <source>
        <dbReference type="EMBL" id="AKH19911.1"/>
    </source>
</evidence>
<dbReference type="PANTHER" id="PTHR33525">
    <property type="match status" value="1"/>
</dbReference>
<comment type="catalytic activity">
    <reaction evidence="1">
        <text>ATP + protein L-histidine = ADP + protein N-phospho-L-histidine.</text>
        <dbReference type="EC" id="2.7.13.3"/>
    </reaction>
</comment>
<dbReference type="Gene3D" id="3.30.565.10">
    <property type="entry name" value="Histidine kinase-like ATPase, C-terminal domain"/>
    <property type="match status" value="1"/>
</dbReference>
<organism evidence="6 7">
    <name type="scientific">Sedimenticola thiotaurini</name>
    <dbReference type="NCBI Taxonomy" id="1543721"/>
    <lineage>
        <taxon>Bacteria</taxon>
        <taxon>Pseudomonadati</taxon>
        <taxon>Pseudomonadota</taxon>
        <taxon>Gammaproteobacteria</taxon>
        <taxon>Chromatiales</taxon>
        <taxon>Sedimenticolaceae</taxon>
        <taxon>Sedimenticola</taxon>
    </lineage>
</organism>
<dbReference type="GO" id="GO:0000155">
    <property type="term" value="F:phosphorelay sensor kinase activity"/>
    <property type="evidence" value="ECO:0007669"/>
    <property type="project" value="InterPro"/>
</dbReference>
<evidence type="ECO:0000256" key="3">
    <source>
        <dbReference type="ARBA" id="ARBA00022553"/>
    </source>
</evidence>
<dbReference type="PROSITE" id="PS51833">
    <property type="entry name" value="HDOD"/>
    <property type="match status" value="1"/>
</dbReference>
<sequence>MKKATPLSIENLNLGRLPSVPQVLLRLIEACYQVDVSFHTLANIIQQDSGLTARITAICNSPAYAQWNEDRDFEHLLVVLGLNNVKTIAVEAAVQQFFSQFNIQTGKSLGAVWYKSLWCAHAAKSLAALTGYQFPDEAYLAGLLHRLGQLVFLSNHPEDYSKLLLNTSGDSALAELEREQFGAAYHEVGALVMREWELKSFISDALLYQNEPAERLLESPRLVRLINFIHKLSDPSEDRDTLYKEADLLFGLTPSVIDHLQKDIEKQVQKSADGLGIELNRDGAGQIEVQVETEEVRLELARRVREFALLSGINLEPGKEQELQEFLNAVLMELHILFGMDHTLLFLADGDNQHLQAVAAPSVSHAQMMEFTLPIQEGRSRVAQALITGEIQMPVSAADANPVALIDQQLARALDRDGLLCIPLISEANRLGVIVAGCHESEFELSSHQQEFLPVFAGTVARTIDTRRNIEQRTGELLENTRQWHQREARSIVHEINNPLGIINNYLHVLSVKFSDDPAISDQLKIVTEEIQRVGDIALRLRDIDDSKNAAAHSVDVNGVINDLVSLFGDSYFQTHKISAQLDLDKNLPPIQTSRAALKQVVTNLIKNAVEAMQDGGELSIRTHDHINIGGREYVELSIGDTGPGIPPEIMAKLFTPVDSTKGNNHSGLGLTIVNNLINELKGSISCRGRSGGGTEFLIHLPRLLGDE</sequence>
<evidence type="ECO:0000313" key="7">
    <source>
        <dbReference type="Proteomes" id="UP000034410"/>
    </source>
</evidence>
<dbReference type="EC" id="2.7.13.3" evidence="2"/>
<dbReference type="OrthoDB" id="9770715at2"/>
<dbReference type="InterPro" id="IPR003661">
    <property type="entry name" value="HisK_dim/P_dom"/>
</dbReference>
<keyword evidence="7" id="KW-1185">Reference proteome</keyword>
<gene>
    <name evidence="6" type="ORF">AAY24_05590</name>
</gene>
<dbReference type="RefSeq" id="WP_046858846.1">
    <property type="nucleotide sequence ID" value="NZ_CP011412.1"/>
</dbReference>
<keyword evidence="3" id="KW-0597">Phosphoprotein</keyword>
<dbReference type="Pfam" id="PF08668">
    <property type="entry name" value="HDOD"/>
    <property type="match status" value="1"/>
</dbReference>
<evidence type="ECO:0000259" key="4">
    <source>
        <dbReference type="PROSITE" id="PS50109"/>
    </source>
</evidence>
<dbReference type="SUPFAM" id="SSF55781">
    <property type="entry name" value="GAF domain-like"/>
    <property type="match status" value="1"/>
</dbReference>
<evidence type="ECO:0000259" key="5">
    <source>
        <dbReference type="PROSITE" id="PS51833"/>
    </source>
</evidence>
<dbReference type="AlphaFoldDB" id="A0A0F7JTP6"/>
<dbReference type="SUPFAM" id="SSF47384">
    <property type="entry name" value="Homodimeric domain of signal transducing histidine kinase"/>
    <property type="match status" value="1"/>
</dbReference>
<dbReference type="KEGG" id="seds:AAY24_05590"/>
<dbReference type="InterPro" id="IPR029016">
    <property type="entry name" value="GAF-like_dom_sf"/>
</dbReference>
<dbReference type="Proteomes" id="UP000034410">
    <property type="component" value="Chromosome"/>
</dbReference>
<protein>
    <recommendedName>
        <fullName evidence="2">histidine kinase</fullName>
        <ecNumber evidence="2">2.7.13.3</ecNumber>
    </recommendedName>
</protein>
<dbReference type="SMART" id="SM00065">
    <property type="entry name" value="GAF"/>
    <property type="match status" value="1"/>
</dbReference>
<dbReference type="SUPFAM" id="SSF55874">
    <property type="entry name" value="ATPase domain of HSP90 chaperone/DNA topoisomerase II/histidine kinase"/>
    <property type="match status" value="1"/>
</dbReference>
<evidence type="ECO:0000256" key="1">
    <source>
        <dbReference type="ARBA" id="ARBA00000085"/>
    </source>
</evidence>
<dbReference type="InterPro" id="IPR036097">
    <property type="entry name" value="HisK_dim/P_sf"/>
</dbReference>
<dbReference type="InterPro" id="IPR052340">
    <property type="entry name" value="RNase_Y/CdgJ"/>
</dbReference>
<dbReference type="EMBL" id="CP011412">
    <property type="protein sequence ID" value="AKH19911.1"/>
    <property type="molecule type" value="Genomic_DNA"/>
</dbReference>
<dbReference type="Gene3D" id="1.10.3210.10">
    <property type="entry name" value="Hypothetical protein af1432"/>
    <property type="match status" value="1"/>
</dbReference>
<dbReference type="SMART" id="SM00387">
    <property type="entry name" value="HATPase_c"/>
    <property type="match status" value="1"/>
</dbReference>
<dbReference type="InterPro" id="IPR013976">
    <property type="entry name" value="HDOD"/>
</dbReference>
<dbReference type="Gene3D" id="3.30.450.40">
    <property type="match status" value="1"/>
</dbReference>
<dbReference type="PRINTS" id="PR00344">
    <property type="entry name" value="BCTRLSENSOR"/>
</dbReference>
<feature type="domain" description="HDOD" evidence="5">
    <location>
        <begin position="17"/>
        <end position="212"/>
    </location>
</feature>
<evidence type="ECO:0000256" key="2">
    <source>
        <dbReference type="ARBA" id="ARBA00012438"/>
    </source>
</evidence>
<dbReference type="InterPro" id="IPR036890">
    <property type="entry name" value="HATPase_C_sf"/>
</dbReference>
<dbReference type="InterPro" id="IPR005467">
    <property type="entry name" value="His_kinase_dom"/>
</dbReference>
<dbReference type="PROSITE" id="PS50109">
    <property type="entry name" value="HIS_KIN"/>
    <property type="match status" value="1"/>
</dbReference>
<dbReference type="Gene3D" id="1.10.287.130">
    <property type="match status" value="1"/>
</dbReference>